<evidence type="ECO:0000313" key="3">
    <source>
        <dbReference type="Proteomes" id="UP000694388"/>
    </source>
</evidence>
<dbReference type="AlphaFoldDB" id="A0A8C4QLP4"/>
<dbReference type="InterPro" id="IPR026983">
    <property type="entry name" value="DHC"/>
</dbReference>
<accession>A0A8C4QLP4</accession>
<reference evidence="2" key="1">
    <citation type="submission" date="2025-05" db="UniProtKB">
        <authorList>
            <consortium name="Ensembl"/>
        </authorList>
    </citation>
    <scope>IDENTIFICATION</scope>
</reference>
<dbReference type="Pfam" id="PF08393">
    <property type="entry name" value="DHC_N2"/>
    <property type="match status" value="1"/>
</dbReference>
<dbReference type="Ensembl" id="ENSEBUT00000017912.1">
    <property type="protein sequence ID" value="ENSEBUP00000017335.1"/>
    <property type="gene ID" value="ENSEBUG00000010827.1"/>
</dbReference>
<protein>
    <recommendedName>
        <fullName evidence="1">Dynein heavy chain linker domain-containing protein</fullName>
    </recommendedName>
</protein>
<dbReference type="InterPro" id="IPR013602">
    <property type="entry name" value="Dynein_heavy_linker"/>
</dbReference>
<dbReference type="Ensembl" id="ENSEBUT00000017920.1">
    <property type="protein sequence ID" value="ENSEBUP00000017344.1"/>
    <property type="gene ID" value="ENSEBUG00000010827.1"/>
</dbReference>
<dbReference type="PANTHER" id="PTHR45703">
    <property type="entry name" value="DYNEIN HEAVY CHAIN"/>
    <property type="match status" value="1"/>
</dbReference>
<dbReference type="GO" id="GO:0030286">
    <property type="term" value="C:dynein complex"/>
    <property type="evidence" value="ECO:0007669"/>
    <property type="project" value="InterPro"/>
</dbReference>
<dbReference type="GO" id="GO:0007018">
    <property type="term" value="P:microtubule-based movement"/>
    <property type="evidence" value="ECO:0007669"/>
    <property type="project" value="InterPro"/>
</dbReference>
<feature type="domain" description="Dynein heavy chain linker" evidence="1">
    <location>
        <begin position="2"/>
        <end position="175"/>
    </location>
</feature>
<dbReference type="PANTHER" id="PTHR45703:SF4">
    <property type="entry name" value="DYNEIN AXONEMAL HEAVY CHAIN 17"/>
    <property type="match status" value="1"/>
</dbReference>
<organism evidence="2 3">
    <name type="scientific">Eptatretus burgeri</name>
    <name type="common">Inshore hagfish</name>
    <dbReference type="NCBI Taxonomy" id="7764"/>
    <lineage>
        <taxon>Eukaryota</taxon>
        <taxon>Metazoa</taxon>
        <taxon>Chordata</taxon>
        <taxon>Craniata</taxon>
        <taxon>Vertebrata</taxon>
        <taxon>Cyclostomata</taxon>
        <taxon>Myxini</taxon>
        <taxon>Myxiniformes</taxon>
        <taxon>Myxinidae</taxon>
        <taxon>Eptatretinae</taxon>
        <taxon>Eptatretus</taxon>
    </lineage>
</organism>
<proteinExistence type="predicted"/>
<dbReference type="Ensembl" id="ENSEBUT00000017928.1">
    <property type="protein sequence ID" value="ENSEBUP00000017352.1"/>
    <property type="gene ID" value="ENSEBUG00000010827.1"/>
</dbReference>
<dbReference type="FunFam" id="1.10.287.2620:FF:000004">
    <property type="entry name" value="Dynein axonemal heavy chain 17"/>
    <property type="match status" value="1"/>
</dbReference>
<dbReference type="GeneTree" id="ENSGT00940000154076"/>
<dbReference type="GO" id="GO:0051959">
    <property type="term" value="F:dynein light intermediate chain binding"/>
    <property type="evidence" value="ECO:0007669"/>
    <property type="project" value="InterPro"/>
</dbReference>
<dbReference type="Gene3D" id="1.10.287.2620">
    <property type="match status" value="1"/>
</dbReference>
<evidence type="ECO:0000313" key="2">
    <source>
        <dbReference type="Ensembl" id="ENSEBUP00000017344.1"/>
    </source>
</evidence>
<dbReference type="Proteomes" id="UP000694388">
    <property type="component" value="Unplaced"/>
</dbReference>
<dbReference type="GO" id="GO:0045505">
    <property type="term" value="F:dynein intermediate chain binding"/>
    <property type="evidence" value="ECO:0007669"/>
    <property type="project" value="InterPro"/>
</dbReference>
<name>A0A8C4QLP4_EPTBU</name>
<evidence type="ECO:0000259" key="1">
    <source>
        <dbReference type="Pfam" id="PF08393"/>
    </source>
</evidence>
<sequence length="193" mass="22665">MQVRTRMASWENTCWKDINVDQMDMETKKFCLDLRAMDKDLRSWDVYSGLDSTLRNYVTSLRSVGELQNTAIRERHWQELMHTTGVQFSMSESTTLFDLLSLHLHKFEEDVRGIVDKAVKELTMEKVLKELDATWSTMVFEHEPHGRTGTPLLKVDDELVEILEDNQVKFLTVMKYFVKIFLVLVTESVAHFR</sequence>
<keyword evidence="3" id="KW-1185">Reference proteome</keyword>